<proteinExistence type="predicted"/>
<feature type="transmembrane region" description="Helical" evidence="1">
    <location>
        <begin position="337"/>
        <end position="356"/>
    </location>
</feature>
<feature type="transmembrane region" description="Helical" evidence="1">
    <location>
        <begin position="270"/>
        <end position="288"/>
    </location>
</feature>
<keyword evidence="3" id="KW-1185">Reference proteome</keyword>
<keyword evidence="1" id="KW-1133">Transmembrane helix</keyword>
<dbReference type="RefSeq" id="WP_282198342.1">
    <property type="nucleotide sequence ID" value="NZ_BOQE01000001.1"/>
</dbReference>
<feature type="transmembrane region" description="Helical" evidence="1">
    <location>
        <begin position="162"/>
        <end position="183"/>
    </location>
</feature>
<keyword evidence="1" id="KW-0472">Membrane</keyword>
<dbReference type="Gene3D" id="1.20.1250.20">
    <property type="entry name" value="MFS general substrate transporter like domains"/>
    <property type="match status" value="1"/>
</dbReference>
<dbReference type="AlphaFoldDB" id="A0AAV4LB90"/>
<name>A0AAV4LB90_9BACL</name>
<keyword evidence="1" id="KW-0812">Transmembrane</keyword>
<sequence>MSFRELPYSLRVLLVISALFTLATALSSAFVNVYLWRQNQSLVILAVYNGLQFLMMPLMFYLGRILRPKRMEPYLRLGIFFHALFYASVLFIGNRSLSYLLGLVLGIGAGFYWFSFNLLVVRIARGKWRIVFNSFMGVLSSLANMAAPLLSGFLIARIHKEIGYSLIFASSLTLFAIAFFISARLRGELFEERPAPLFCRRHPNWNRVLIGSFFQGLREGVFTFLAVILVYLATKNEVSLGQYAALTSLISSLSFFFVGKILKWNWYNESMLIGSFFSTGAIALFVLNMNYSTILWYGIMTALFTPLFAVPFGTRVYQVIDEAHHLFEREYIVEREITLNLGRILSIASFIAAYTFLRKEWIPLYLVIIGFMQIVAVLILRTVRMNGPSGQDHCLGVDIPKRKKGTLS</sequence>
<dbReference type="Proteomes" id="UP001057291">
    <property type="component" value="Unassembled WGS sequence"/>
</dbReference>
<dbReference type="EMBL" id="BOQE01000001">
    <property type="protein sequence ID" value="GIM45112.1"/>
    <property type="molecule type" value="Genomic_DNA"/>
</dbReference>
<accession>A0AAV4LB90</accession>
<comment type="caution">
    <text evidence="2">The sequence shown here is derived from an EMBL/GenBank/DDBJ whole genome shotgun (WGS) entry which is preliminary data.</text>
</comment>
<evidence type="ECO:0008006" key="4">
    <source>
        <dbReference type="Google" id="ProtNLM"/>
    </source>
</evidence>
<gene>
    <name evidence="2" type="primary">yqgE</name>
    <name evidence="2" type="ORF">DNHGIG_06610</name>
</gene>
<organism evidence="2 3">
    <name type="scientific">Collibacillus ludicampi</name>
    <dbReference type="NCBI Taxonomy" id="2771369"/>
    <lineage>
        <taxon>Bacteria</taxon>
        <taxon>Bacillati</taxon>
        <taxon>Bacillota</taxon>
        <taxon>Bacilli</taxon>
        <taxon>Bacillales</taxon>
        <taxon>Alicyclobacillaceae</taxon>
        <taxon>Collibacillus</taxon>
    </lineage>
</organism>
<feature type="transmembrane region" description="Helical" evidence="1">
    <location>
        <begin position="362"/>
        <end position="380"/>
    </location>
</feature>
<feature type="transmembrane region" description="Helical" evidence="1">
    <location>
        <begin position="74"/>
        <end position="93"/>
    </location>
</feature>
<dbReference type="PANTHER" id="PTHR23526">
    <property type="entry name" value="INTEGRAL MEMBRANE TRANSPORT PROTEIN-RELATED"/>
    <property type="match status" value="1"/>
</dbReference>
<evidence type="ECO:0000313" key="2">
    <source>
        <dbReference type="EMBL" id="GIM45112.1"/>
    </source>
</evidence>
<feature type="transmembrane region" description="Helical" evidence="1">
    <location>
        <begin position="240"/>
        <end position="258"/>
    </location>
</feature>
<feature type="transmembrane region" description="Helical" evidence="1">
    <location>
        <begin position="99"/>
        <end position="120"/>
    </location>
</feature>
<feature type="transmembrane region" description="Helical" evidence="1">
    <location>
        <begin position="294"/>
        <end position="317"/>
    </location>
</feature>
<feature type="transmembrane region" description="Helical" evidence="1">
    <location>
        <begin position="132"/>
        <end position="156"/>
    </location>
</feature>
<dbReference type="InterPro" id="IPR036259">
    <property type="entry name" value="MFS_trans_sf"/>
</dbReference>
<evidence type="ECO:0000313" key="3">
    <source>
        <dbReference type="Proteomes" id="UP001057291"/>
    </source>
</evidence>
<feature type="transmembrane region" description="Helical" evidence="1">
    <location>
        <begin position="12"/>
        <end position="36"/>
    </location>
</feature>
<protein>
    <recommendedName>
        <fullName evidence="4">MFS transporter</fullName>
    </recommendedName>
</protein>
<feature type="transmembrane region" description="Helical" evidence="1">
    <location>
        <begin position="42"/>
        <end position="62"/>
    </location>
</feature>
<feature type="transmembrane region" description="Helical" evidence="1">
    <location>
        <begin position="208"/>
        <end position="234"/>
    </location>
</feature>
<evidence type="ECO:0000256" key="1">
    <source>
        <dbReference type="SAM" id="Phobius"/>
    </source>
</evidence>
<dbReference type="SUPFAM" id="SSF103473">
    <property type="entry name" value="MFS general substrate transporter"/>
    <property type="match status" value="1"/>
</dbReference>
<dbReference type="PANTHER" id="PTHR23526:SF2">
    <property type="entry name" value="MAJOR FACILITATOR SUPERFAMILY (MFS) PROFILE DOMAIN-CONTAINING PROTEIN"/>
    <property type="match status" value="1"/>
</dbReference>
<reference evidence="2" key="1">
    <citation type="journal article" date="2023" name="Int. J. Syst. Evol. Microbiol.">
        <title>Collibacillus ludicampi gen. nov., sp. nov., a new soil bacterium of the family Alicyclobacillaceae.</title>
        <authorList>
            <person name="Jojima T."/>
            <person name="Ioku Y."/>
            <person name="Fukuta Y."/>
            <person name="Shirasaka N."/>
            <person name="Matsumura Y."/>
            <person name="Mori M."/>
        </authorList>
    </citation>
    <scope>NUCLEOTIDE SEQUENCE</scope>
    <source>
        <strain evidence="2">TP075</strain>
    </source>
</reference>
<dbReference type="InterPro" id="IPR052528">
    <property type="entry name" value="Sugar_transport-like"/>
</dbReference>